<accession>A0ABT1UP30</accession>
<comment type="caution">
    <text evidence="1">The sequence shown here is derived from an EMBL/GenBank/DDBJ whole genome shotgun (WGS) entry which is preliminary data.</text>
</comment>
<proteinExistence type="predicted"/>
<protein>
    <submittedName>
        <fullName evidence="1">HEPN domain-containing protein</fullName>
    </submittedName>
</protein>
<dbReference type="RefSeq" id="WP_256612687.1">
    <property type="nucleotide sequence ID" value="NZ_JANIBM010000049.1"/>
</dbReference>
<organism evidence="1 2">
    <name type="scientific">Methylomonas aurea</name>
    <dbReference type="NCBI Taxonomy" id="2952224"/>
    <lineage>
        <taxon>Bacteria</taxon>
        <taxon>Pseudomonadati</taxon>
        <taxon>Pseudomonadota</taxon>
        <taxon>Gammaproteobacteria</taxon>
        <taxon>Methylococcales</taxon>
        <taxon>Methylococcaceae</taxon>
        <taxon>Methylomonas</taxon>
    </lineage>
</organism>
<dbReference type="EMBL" id="JANIBM010000049">
    <property type="protein sequence ID" value="MCQ8183469.1"/>
    <property type="molecule type" value="Genomic_DNA"/>
</dbReference>
<reference evidence="1 2" key="1">
    <citation type="submission" date="2022-07" db="EMBL/GenBank/DDBJ databases">
        <title>Methylomonas rivi sp. nov., Methylomonas rosea sp. nov., Methylomonas aureus sp. nov. and Methylomonas subterranea sp. nov., four novel methanotrophs isolated from a freshwater creek and the deep terrestrial subsurface.</title>
        <authorList>
            <person name="Abin C."/>
            <person name="Sankaranarayanan K."/>
            <person name="Garner C."/>
            <person name="Sindelar R."/>
            <person name="Kotary K."/>
            <person name="Garner R."/>
            <person name="Barclay S."/>
            <person name="Lawson P."/>
            <person name="Krumholz L."/>
        </authorList>
    </citation>
    <scope>NUCLEOTIDE SEQUENCE [LARGE SCALE GENOMIC DNA]</scope>
    <source>
        <strain evidence="1 2">SURF-1</strain>
    </source>
</reference>
<evidence type="ECO:0000313" key="2">
    <source>
        <dbReference type="Proteomes" id="UP001524569"/>
    </source>
</evidence>
<dbReference type="Proteomes" id="UP001524569">
    <property type="component" value="Unassembled WGS sequence"/>
</dbReference>
<name>A0ABT1UP30_9GAMM</name>
<gene>
    <name evidence="1" type="ORF">NP603_20320</name>
</gene>
<keyword evidence="2" id="KW-1185">Reference proteome</keyword>
<sequence length="265" mass="30234">MVYWLNNKFEIGKLFIKQRMLGYAGNRLENICVKKALNNFKIILQQGLFKELLNLTPEGKSGLGLLLASKEHQIKKSKVVNIDEAFDEPRITTVDLPVDICRLLNNLDINWNNEKIIKANENNELDKAIAAYLTRPVQLINSQDDEAIRIKAAIKWCFDSYVVENQTLAFLQVCIGLEALLGDTDYNGALTETLADRCAYLLGGDIKGRKTIKENFKELYKVRSKLVHGNITELNSDQAYYLRWGKTILEYAIVTEIKHLNLGRL</sequence>
<evidence type="ECO:0000313" key="1">
    <source>
        <dbReference type="EMBL" id="MCQ8183469.1"/>
    </source>
</evidence>